<comment type="caution">
    <text evidence="2">The sequence shown here is derived from an EMBL/GenBank/DDBJ whole genome shotgun (WGS) entry which is preliminary data.</text>
</comment>
<keyword evidence="1" id="KW-0812">Transmembrane</keyword>
<evidence type="ECO:0000313" key="3">
    <source>
        <dbReference type="Proteomes" id="UP001595900"/>
    </source>
</evidence>
<feature type="transmembrane region" description="Helical" evidence="1">
    <location>
        <begin position="150"/>
        <end position="173"/>
    </location>
</feature>
<organism evidence="2 3">
    <name type="scientific">Gryllotalpicola reticulitermitis</name>
    <dbReference type="NCBI Taxonomy" id="1184153"/>
    <lineage>
        <taxon>Bacteria</taxon>
        <taxon>Bacillati</taxon>
        <taxon>Actinomycetota</taxon>
        <taxon>Actinomycetes</taxon>
        <taxon>Micrococcales</taxon>
        <taxon>Microbacteriaceae</taxon>
        <taxon>Gryllotalpicola</taxon>
    </lineage>
</organism>
<dbReference type="InterPro" id="IPR005325">
    <property type="entry name" value="DUF308_memb"/>
</dbReference>
<keyword evidence="3" id="KW-1185">Reference proteome</keyword>
<reference evidence="3" key="1">
    <citation type="journal article" date="2019" name="Int. J. Syst. Evol. Microbiol.">
        <title>The Global Catalogue of Microorganisms (GCM) 10K type strain sequencing project: providing services to taxonomists for standard genome sequencing and annotation.</title>
        <authorList>
            <consortium name="The Broad Institute Genomics Platform"/>
            <consortium name="The Broad Institute Genome Sequencing Center for Infectious Disease"/>
            <person name="Wu L."/>
            <person name="Ma J."/>
        </authorList>
    </citation>
    <scope>NUCLEOTIDE SEQUENCE [LARGE SCALE GENOMIC DNA]</scope>
    <source>
        <strain evidence="3">CGMCC 1.10363</strain>
    </source>
</reference>
<keyword evidence="1" id="KW-1133">Transmembrane helix</keyword>
<sequence length="192" mass="20032">MAARYWLAQLVRAVIAFAAGFVITLNQDHTAAFGIAMFALFAIVSGLAVGAFWFVTDAGKRSLWIVQGALGVAAGIVTLIVHTGALGALLYGVSVWALLTGVTELFGGWRARRGVVEASVVVAARDRMLVGAATVVLAILYLIIPADNRLAVGLFGAYAIVIGVYLAIGAFSLKWANPTQQASAAENTESHA</sequence>
<dbReference type="Pfam" id="PF03729">
    <property type="entry name" value="DUF308"/>
    <property type="match status" value="1"/>
</dbReference>
<feature type="transmembrane region" description="Helical" evidence="1">
    <location>
        <begin position="88"/>
        <end position="107"/>
    </location>
</feature>
<evidence type="ECO:0000313" key="2">
    <source>
        <dbReference type="EMBL" id="MFC4243937.1"/>
    </source>
</evidence>
<feature type="transmembrane region" description="Helical" evidence="1">
    <location>
        <begin position="128"/>
        <end position="144"/>
    </location>
</feature>
<gene>
    <name evidence="2" type="ORF">ACFOYW_11170</name>
</gene>
<name>A0ABV8Q6F1_9MICO</name>
<dbReference type="Proteomes" id="UP001595900">
    <property type="component" value="Unassembled WGS sequence"/>
</dbReference>
<dbReference type="EMBL" id="JBHSCN010000005">
    <property type="protein sequence ID" value="MFC4243937.1"/>
    <property type="molecule type" value="Genomic_DNA"/>
</dbReference>
<feature type="transmembrane region" description="Helical" evidence="1">
    <location>
        <begin position="62"/>
        <end position="82"/>
    </location>
</feature>
<keyword evidence="1" id="KW-0472">Membrane</keyword>
<feature type="transmembrane region" description="Helical" evidence="1">
    <location>
        <begin position="31"/>
        <end position="55"/>
    </location>
</feature>
<accession>A0ABV8Q6F1</accession>
<dbReference type="RefSeq" id="WP_390229010.1">
    <property type="nucleotide sequence ID" value="NZ_JBHSCN010000005.1"/>
</dbReference>
<proteinExistence type="predicted"/>
<feature type="transmembrane region" description="Helical" evidence="1">
    <location>
        <begin position="7"/>
        <end position="25"/>
    </location>
</feature>
<evidence type="ECO:0000256" key="1">
    <source>
        <dbReference type="SAM" id="Phobius"/>
    </source>
</evidence>
<protein>
    <submittedName>
        <fullName evidence="2">HdeD family acid-resistance protein</fullName>
    </submittedName>
</protein>